<keyword evidence="1" id="KW-0472">Membrane</keyword>
<gene>
    <name evidence="2" type="ORF">L9F63_013427</name>
</gene>
<feature type="non-terminal residue" evidence="2">
    <location>
        <position position="132"/>
    </location>
</feature>
<reference evidence="2" key="2">
    <citation type="submission" date="2023-05" db="EMBL/GenBank/DDBJ databases">
        <authorList>
            <person name="Fouks B."/>
        </authorList>
    </citation>
    <scope>NUCLEOTIDE SEQUENCE</scope>
    <source>
        <strain evidence="2">Stay&amp;Tobe</strain>
        <tissue evidence="2">Testes</tissue>
    </source>
</reference>
<evidence type="ECO:0000313" key="2">
    <source>
        <dbReference type="EMBL" id="KAJ9595377.1"/>
    </source>
</evidence>
<dbReference type="EMBL" id="JASPKZ010002343">
    <property type="protein sequence ID" value="KAJ9595377.1"/>
    <property type="molecule type" value="Genomic_DNA"/>
</dbReference>
<name>A0AAD8EMW2_DIPPU</name>
<keyword evidence="3" id="KW-1185">Reference proteome</keyword>
<feature type="transmembrane region" description="Helical" evidence="1">
    <location>
        <begin position="12"/>
        <end position="33"/>
    </location>
</feature>
<sequence length="132" mass="15277">VRNKGLRFTSTTIILLVNIFFSYSMPGYHLLIFDLRTKILIQKQKLSVQRFLRGISYLAEVVSPAFPPRNKLPCVSPPRQKLSVQRFLRGISYLAFPPRNKLPCLESVDEKRRTVMLSESGHKKNEKTLFDP</sequence>
<feature type="non-terminal residue" evidence="2">
    <location>
        <position position="1"/>
    </location>
</feature>
<accession>A0AAD8EMW2</accession>
<keyword evidence="1" id="KW-0812">Transmembrane</keyword>
<protein>
    <submittedName>
        <fullName evidence="2">Uncharacterized protein</fullName>
    </submittedName>
</protein>
<dbReference type="Proteomes" id="UP001233999">
    <property type="component" value="Unassembled WGS sequence"/>
</dbReference>
<dbReference type="AlphaFoldDB" id="A0AAD8EMW2"/>
<proteinExistence type="predicted"/>
<keyword evidence="1" id="KW-1133">Transmembrane helix</keyword>
<reference evidence="2" key="1">
    <citation type="journal article" date="2023" name="IScience">
        <title>Live-bearing cockroach genome reveals convergent evolutionary mechanisms linked to viviparity in insects and beyond.</title>
        <authorList>
            <person name="Fouks B."/>
            <person name="Harrison M.C."/>
            <person name="Mikhailova A.A."/>
            <person name="Marchal E."/>
            <person name="English S."/>
            <person name="Carruthers M."/>
            <person name="Jennings E.C."/>
            <person name="Chiamaka E.L."/>
            <person name="Frigard R.A."/>
            <person name="Pippel M."/>
            <person name="Attardo G.M."/>
            <person name="Benoit J.B."/>
            <person name="Bornberg-Bauer E."/>
            <person name="Tobe S.S."/>
        </authorList>
    </citation>
    <scope>NUCLEOTIDE SEQUENCE</scope>
    <source>
        <strain evidence="2">Stay&amp;Tobe</strain>
    </source>
</reference>
<evidence type="ECO:0000256" key="1">
    <source>
        <dbReference type="SAM" id="Phobius"/>
    </source>
</evidence>
<evidence type="ECO:0000313" key="3">
    <source>
        <dbReference type="Proteomes" id="UP001233999"/>
    </source>
</evidence>
<organism evidence="2 3">
    <name type="scientific">Diploptera punctata</name>
    <name type="common">Pacific beetle cockroach</name>
    <dbReference type="NCBI Taxonomy" id="6984"/>
    <lineage>
        <taxon>Eukaryota</taxon>
        <taxon>Metazoa</taxon>
        <taxon>Ecdysozoa</taxon>
        <taxon>Arthropoda</taxon>
        <taxon>Hexapoda</taxon>
        <taxon>Insecta</taxon>
        <taxon>Pterygota</taxon>
        <taxon>Neoptera</taxon>
        <taxon>Polyneoptera</taxon>
        <taxon>Dictyoptera</taxon>
        <taxon>Blattodea</taxon>
        <taxon>Blaberoidea</taxon>
        <taxon>Blaberidae</taxon>
        <taxon>Diplopterinae</taxon>
        <taxon>Diploptera</taxon>
    </lineage>
</organism>
<comment type="caution">
    <text evidence="2">The sequence shown here is derived from an EMBL/GenBank/DDBJ whole genome shotgun (WGS) entry which is preliminary data.</text>
</comment>